<gene>
    <name evidence="1" type="ORF">H2198_008077</name>
</gene>
<name>A0ACC2ZYB0_9EURO</name>
<protein>
    <submittedName>
        <fullName evidence="1">Uncharacterized protein</fullName>
    </submittedName>
</protein>
<evidence type="ECO:0000313" key="1">
    <source>
        <dbReference type="EMBL" id="KAJ9652674.1"/>
    </source>
</evidence>
<organism evidence="1 2">
    <name type="scientific">Neophaeococcomyces mojaviensis</name>
    <dbReference type="NCBI Taxonomy" id="3383035"/>
    <lineage>
        <taxon>Eukaryota</taxon>
        <taxon>Fungi</taxon>
        <taxon>Dikarya</taxon>
        <taxon>Ascomycota</taxon>
        <taxon>Pezizomycotina</taxon>
        <taxon>Eurotiomycetes</taxon>
        <taxon>Chaetothyriomycetidae</taxon>
        <taxon>Chaetothyriales</taxon>
        <taxon>Chaetothyriales incertae sedis</taxon>
        <taxon>Neophaeococcomyces</taxon>
    </lineage>
</organism>
<comment type="caution">
    <text evidence="1">The sequence shown here is derived from an EMBL/GenBank/DDBJ whole genome shotgun (WGS) entry which is preliminary data.</text>
</comment>
<proteinExistence type="predicted"/>
<accession>A0ACC2ZYB0</accession>
<sequence>MADRAPPEITLTTTTSAPVTQTTTSTYTIGGRRNRPIPSANTNTTTTDNNHRRPVTPNTPSNDVEPFPALPSPTPALEPTRSADYFSQPPVQYQVRTRPIGIKRLPSASNVEQSSSARPRSGSGLTRRRTNTGPGRQQQQQQDNATASLAALPGHYEIGAPGGMEPIVEGQEAHHGQNLNTGDGIEGRVGRSGSTRLRRASNAARSVLSKLSDDPEEDRDRLRRTGGNRHEYESDVVDYLDVLDPEVSTLTTLTNVQNAMFVPDIPFLNRFINRRPTYELSRGPSRVTEVSEADSMPPQITRQISRQVSRKPVPPTPEPPEVPPKDGDYQRRLGDEGTGADYLTASDDLHRRLSITSHVEENHYAVLPHGVTLEGWSQEDVDALDDYVRHMLHSRRDKFKRSMKGFGKYIRKPLGFFVTLYAFLITVFGLIWVLFLIGWIYVGDRKDYIINVIDNVLVALFAIMGDGLAPFRAIDTYHMIYIAHYHRLSWKIRKEKQLPKLQDQNDLPERSQKEVCADAEAGLEKDTDADWEFSVLTPEQQKKLVHHQNKFSKSHSYYRPHETTTHHAFSLKLLITIVSLLDAHSTLQIMLGAFTWGWSYHTRPPAITAAILSCSITVNILAGILISVGDKRSRKKDVCLRMARQGLTEEAMRKVEKKKREKDEDVTPLKQSIDLAHAINVQQGVVEPEGDETKRGAEEVKEKLRPYKSPLEIEHEKEKGLESSSTSFRTASN</sequence>
<evidence type="ECO:0000313" key="2">
    <source>
        <dbReference type="Proteomes" id="UP001172386"/>
    </source>
</evidence>
<dbReference type="EMBL" id="JAPDRQ010000187">
    <property type="protein sequence ID" value="KAJ9652674.1"/>
    <property type="molecule type" value="Genomic_DNA"/>
</dbReference>
<dbReference type="Proteomes" id="UP001172386">
    <property type="component" value="Unassembled WGS sequence"/>
</dbReference>
<keyword evidence="2" id="KW-1185">Reference proteome</keyword>
<reference evidence="1" key="1">
    <citation type="submission" date="2022-10" db="EMBL/GenBank/DDBJ databases">
        <title>Culturing micro-colonial fungi from biological soil crusts in the Mojave desert and describing Neophaeococcomyces mojavensis, and introducing the new genera and species Taxawa tesnikishii.</title>
        <authorList>
            <person name="Kurbessoian T."/>
            <person name="Stajich J.E."/>
        </authorList>
    </citation>
    <scope>NUCLEOTIDE SEQUENCE</scope>
    <source>
        <strain evidence="1">JES_112</strain>
    </source>
</reference>